<dbReference type="NCBIfam" id="NF005209">
    <property type="entry name" value="PRK06680.1"/>
    <property type="match status" value="1"/>
</dbReference>
<keyword evidence="6 13" id="KW-0032">Aminotransferase</keyword>
<evidence type="ECO:0000256" key="2">
    <source>
        <dbReference type="ARBA" id="ARBA00009320"/>
    </source>
</evidence>
<reference evidence="13 14" key="1">
    <citation type="submission" date="2023-07" db="EMBL/GenBank/DDBJ databases">
        <title>Genomic Encyclopedia of Type Strains, Phase IV (KMG-IV): sequencing the most valuable type-strain genomes for metagenomic binning, comparative biology and taxonomic classification.</title>
        <authorList>
            <person name="Goeker M."/>
        </authorList>
    </citation>
    <scope>NUCLEOTIDE SEQUENCE [LARGE SCALE GENOMIC DNA]</scope>
    <source>
        <strain evidence="13 14">DSM 23837</strain>
    </source>
</reference>
<organism evidence="13 14">
    <name type="scientific">Bacillus chungangensis</name>
    <dbReference type="NCBI Taxonomy" id="587633"/>
    <lineage>
        <taxon>Bacteria</taxon>
        <taxon>Bacillati</taxon>
        <taxon>Bacillota</taxon>
        <taxon>Bacilli</taxon>
        <taxon>Bacillales</taxon>
        <taxon>Bacillaceae</taxon>
        <taxon>Bacillus</taxon>
    </lineage>
</organism>
<dbReference type="InterPro" id="IPR036038">
    <property type="entry name" value="Aminotransferase-like"/>
</dbReference>
<dbReference type="Proteomes" id="UP001223586">
    <property type="component" value="Unassembled WGS sequence"/>
</dbReference>
<evidence type="ECO:0000256" key="10">
    <source>
        <dbReference type="RuleBase" id="RU004106"/>
    </source>
</evidence>
<dbReference type="PANTHER" id="PTHR42743">
    <property type="entry name" value="AMINO-ACID AMINOTRANSFERASE"/>
    <property type="match status" value="1"/>
</dbReference>
<dbReference type="InterPro" id="IPR005784">
    <property type="entry name" value="D_amino_transT"/>
</dbReference>
<dbReference type="PROSITE" id="PS00770">
    <property type="entry name" value="AA_TRANSFER_CLASS_4"/>
    <property type="match status" value="1"/>
</dbReference>
<evidence type="ECO:0000256" key="7">
    <source>
        <dbReference type="ARBA" id="ARBA00022679"/>
    </source>
</evidence>
<dbReference type="EMBL" id="JAUSTT010000016">
    <property type="protein sequence ID" value="MDQ0176888.1"/>
    <property type="molecule type" value="Genomic_DNA"/>
</dbReference>
<dbReference type="CDD" id="cd01558">
    <property type="entry name" value="D-AAT_like"/>
    <property type="match status" value="1"/>
</dbReference>
<comment type="similarity">
    <text evidence="2 10">Belongs to the class-IV pyridoxal-phosphate-dependent aminotransferase family.</text>
</comment>
<evidence type="ECO:0000256" key="4">
    <source>
        <dbReference type="ARBA" id="ARBA00012874"/>
    </source>
</evidence>
<comment type="cofactor">
    <cofactor evidence="1 11">
        <name>pyridoxal 5'-phosphate</name>
        <dbReference type="ChEBI" id="CHEBI:597326"/>
    </cofactor>
</comment>
<comment type="catalytic activity">
    <reaction evidence="9 12">
        <text>D-alanine + 2-oxoglutarate = D-glutamate + pyruvate</text>
        <dbReference type="Rhea" id="RHEA:15869"/>
        <dbReference type="ChEBI" id="CHEBI:15361"/>
        <dbReference type="ChEBI" id="CHEBI:16810"/>
        <dbReference type="ChEBI" id="CHEBI:29986"/>
        <dbReference type="ChEBI" id="CHEBI:57416"/>
        <dbReference type="EC" id="2.6.1.21"/>
    </reaction>
</comment>
<evidence type="ECO:0000256" key="11">
    <source>
        <dbReference type="RuleBase" id="RU004516"/>
    </source>
</evidence>
<evidence type="ECO:0000256" key="12">
    <source>
        <dbReference type="RuleBase" id="RU004520"/>
    </source>
</evidence>
<evidence type="ECO:0000256" key="8">
    <source>
        <dbReference type="ARBA" id="ARBA00022898"/>
    </source>
</evidence>
<dbReference type="InterPro" id="IPR018300">
    <property type="entry name" value="Aminotrans_IV_CS"/>
</dbReference>
<evidence type="ECO:0000313" key="13">
    <source>
        <dbReference type="EMBL" id="MDQ0176888.1"/>
    </source>
</evidence>
<dbReference type="GO" id="GO:0047810">
    <property type="term" value="F:D-alanine-2-oxoglutarate aminotransferase activity"/>
    <property type="evidence" value="ECO:0007669"/>
    <property type="project" value="UniProtKB-EC"/>
</dbReference>
<dbReference type="PANTHER" id="PTHR42743:SF10">
    <property type="entry name" value="D-ALANINE AMINOTRANSFERASE"/>
    <property type="match status" value="1"/>
</dbReference>
<dbReference type="InterPro" id="IPR043132">
    <property type="entry name" value="BCAT-like_C"/>
</dbReference>
<dbReference type="SUPFAM" id="SSF56752">
    <property type="entry name" value="D-aminoacid aminotransferase-like PLP-dependent enzymes"/>
    <property type="match status" value="1"/>
</dbReference>
<comment type="subunit">
    <text evidence="3">Homodimer.</text>
</comment>
<dbReference type="Gene3D" id="3.30.470.10">
    <property type="match status" value="1"/>
</dbReference>
<protein>
    <recommendedName>
        <fullName evidence="5 12">D-alanine aminotransferase</fullName>
        <ecNumber evidence="4 12">2.6.1.21</ecNumber>
    </recommendedName>
</protein>
<evidence type="ECO:0000256" key="1">
    <source>
        <dbReference type="ARBA" id="ARBA00001933"/>
    </source>
</evidence>
<comment type="function">
    <text evidence="12">Acts on the D-isomers of alanine, leucine, aspartate, glutamate, aminobutyrate, norvaline and asparagine. The enzyme transfers an amino group from a substrate D-amino acid to the pyridoxal phosphate cofactor to form pyridoxamine and an alpha-keto acid in the first half-reaction.</text>
</comment>
<gene>
    <name evidence="13" type="ORF">J2S08_002746</name>
</gene>
<dbReference type="EC" id="2.6.1.21" evidence="4 12"/>
<evidence type="ECO:0000256" key="3">
    <source>
        <dbReference type="ARBA" id="ARBA00011738"/>
    </source>
</evidence>
<comment type="caution">
    <text evidence="13">The sequence shown here is derived from an EMBL/GenBank/DDBJ whole genome shotgun (WGS) entry which is preliminary data.</text>
</comment>
<evidence type="ECO:0000313" key="14">
    <source>
        <dbReference type="Proteomes" id="UP001223586"/>
    </source>
</evidence>
<keyword evidence="8 11" id="KW-0663">Pyridoxal phosphate</keyword>
<keyword evidence="7 13" id="KW-0808">Transferase</keyword>
<dbReference type="RefSeq" id="WP_307230395.1">
    <property type="nucleotide sequence ID" value="NZ_JAUSTT010000016.1"/>
</dbReference>
<name>A0ABT9WUB1_9BACI</name>
<accession>A0ABT9WUB1</accession>
<evidence type="ECO:0000256" key="9">
    <source>
        <dbReference type="ARBA" id="ARBA00047911"/>
    </source>
</evidence>
<proteinExistence type="inferred from homology"/>
<dbReference type="Pfam" id="PF01063">
    <property type="entry name" value="Aminotran_4"/>
    <property type="match status" value="1"/>
</dbReference>
<keyword evidence="14" id="KW-1185">Reference proteome</keyword>
<sequence>MKKILVNEALVERENIKIDIEDRGYQFGDGVYEVIRVYNGRLFTKDEHLNRLYESAEKISLTIPYPQETIAARIEELVAANQLQTGIVYLQITRGAAPRQHAFPSEETAPTFVAYTNEMARNEAAMTKGAKGLLVEDVRWLRCDIKSLNLLGNILAKQKASEAGCIEAILHRGDTVMEGSSSNMFIVKAGQLLTHPATNLILNGITRQVVLKLCQENNIAYTETPFSVQELLNAEEVFLTSTTSEVIPLIQIDGKQIGDGRVGPITKKMQQLFTKRIKAECGLTHV</sequence>
<dbReference type="Gene3D" id="3.20.10.10">
    <property type="entry name" value="D-amino Acid Aminotransferase, subunit A, domain 2"/>
    <property type="match status" value="1"/>
</dbReference>
<evidence type="ECO:0000256" key="6">
    <source>
        <dbReference type="ARBA" id="ARBA00022576"/>
    </source>
</evidence>
<evidence type="ECO:0000256" key="5">
    <source>
        <dbReference type="ARBA" id="ARBA00021779"/>
    </source>
</evidence>
<dbReference type="InterPro" id="IPR001544">
    <property type="entry name" value="Aminotrans_IV"/>
</dbReference>
<dbReference type="NCBIfam" id="TIGR01121">
    <property type="entry name" value="D_amino_aminoT"/>
    <property type="match status" value="1"/>
</dbReference>
<dbReference type="InterPro" id="IPR050571">
    <property type="entry name" value="Class-IV_PLP-Dep_Aminotrnsfr"/>
</dbReference>
<dbReference type="InterPro" id="IPR043131">
    <property type="entry name" value="BCAT-like_N"/>
</dbReference>